<dbReference type="InterPro" id="IPR014942">
    <property type="entry name" value="AbiEii"/>
</dbReference>
<dbReference type="EMBL" id="AP024702">
    <property type="protein sequence ID" value="BCX49782.1"/>
    <property type="molecule type" value="Genomic_DNA"/>
</dbReference>
<dbReference type="Proteomes" id="UP001374893">
    <property type="component" value="Chromosome"/>
</dbReference>
<keyword evidence="2" id="KW-1185">Reference proteome</keyword>
<sequence length="281" mass="31424">MSDEPRFADDYEPRQVTAARRVIVDVMQVLASFEDCLVLVGGWVPDLVIADTDEPHIGSIDVDLALDAGKLDEGRYAEMLKLLLGTKRYWQGEKEFQFVTEVDLGDGEKPVVVEVEFLAPKEVKTRKNKPKLLEGFRVLKADGCAAAFHSPLSQKLKGEMVSGATNTVSLQVASVPDFLVMKAFALIGRDKPKDAYDICYCLDHYAGGISELAEAWRSRKDDADVSKAIEYLGVKFESVESYGPMQVVEFHNETDPETRQEQARRAYELVRQFLAAIEEKP</sequence>
<dbReference type="Pfam" id="PF08843">
    <property type="entry name" value="AbiEii"/>
    <property type="match status" value="1"/>
</dbReference>
<gene>
    <name evidence="1" type="ORF">HAHE_36900</name>
</gene>
<reference evidence="1 2" key="1">
    <citation type="submission" date="2021-06" db="EMBL/GenBank/DDBJ databases">
        <title>Complete genome of Haloferula helveola possessing various polysaccharide degrading enzymes.</title>
        <authorList>
            <person name="Takami H."/>
            <person name="Huang C."/>
            <person name="Hamasaki K."/>
        </authorList>
    </citation>
    <scope>NUCLEOTIDE SEQUENCE [LARGE SCALE GENOMIC DNA]</scope>
    <source>
        <strain evidence="1 2">CN-1</strain>
    </source>
</reference>
<protein>
    <submittedName>
        <fullName evidence="1">Protocatechuate3,4-dioxygenase</fullName>
    </submittedName>
</protein>
<name>A0ABM7RDM9_9BACT</name>
<proteinExistence type="predicted"/>
<dbReference type="RefSeq" id="WP_338686534.1">
    <property type="nucleotide sequence ID" value="NZ_AP024702.1"/>
</dbReference>
<evidence type="ECO:0000313" key="1">
    <source>
        <dbReference type="EMBL" id="BCX49782.1"/>
    </source>
</evidence>
<evidence type="ECO:0000313" key="2">
    <source>
        <dbReference type="Proteomes" id="UP001374893"/>
    </source>
</evidence>
<organism evidence="1 2">
    <name type="scientific">Haloferula helveola</name>
    <dbReference type="NCBI Taxonomy" id="490095"/>
    <lineage>
        <taxon>Bacteria</taxon>
        <taxon>Pseudomonadati</taxon>
        <taxon>Verrucomicrobiota</taxon>
        <taxon>Verrucomicrobiia</taxon>
        <taxon>Verrucomicrobiales</taxon>
        <taxon>Verrucomicrobiaceae</taxon>
        <taxon>Haloferula</taxon>
    </lineage>
</organism>
<accession>A0ABM7RDM9</accession>